<feature type="compositionally biased region" description="Basic residues" evidence="12">
    <location>
        <begin position="260"/>
        <end position="269"/>
    </location>
</feature>
<evidence type="ECO:0000256" key="4">
    <source>
        <dbReference type="ARBA" id="ARBA00022833"/>
    </source>
</evidence>
<dbReference type="InterPro" id="IPR017970">
    <property type="entry name" value="Homeobox_CS"/>
</dbReference>
<dbReference type="Pfam" id="PF00046">
    <property type="entry name" value="Homeodomain"/>
    <property type="match status" value="1"/>
</dbReference>
<evidence type="ECO:0000259" key="13">
    <source>
        <dbReference type="PROSITE" id="PS50023"/>
    </source>
</evidence>
<keyword evidence="4 10" id="KW-0862">Zinc</keyword>
<keyword evidence="7 9" id="KW-0371">Homeobox</keyword>
<dbReference type="PANTHER" id="PTHR24208:SF168">
    <property type="entry name" value="PROTEIN APTEROUS"/>
    <property type="match status" value="1"/>
</dbReference>
<keyword evidence="2 10" id="KW-0479">Metal-binding</keyword>
<feature type="domain" description="LIM zinc-binding" evidence="13">
    <location>
        <begin position="118"/>
        <end position="179"/>
    </location>
</feature>
<evidence type="ECO:0000256" key="10">
    <source>
        <dbReference type="PROSITE-ProRule" id="PRU00125"/>
    </source>
</evidence>
<keyword evidence="5 10" id="KW-0440">LIM domain</keyword>
<dbReference type="FunFam" id="2.10.110.10:FF:000136">
    <property type="entry name" value="LIM domain family"/>
    <property type="match status" value="1"/>
</dbReference>
<comment type="subcellular location">
    <subcellularLocation>
        <location evidence="1 9 11">Nucleus</location>
    </subcellularLocation>
</comment>
<evidence type="ECO:0000256" key="6">
    <source>
        <dbReference type="ARBA" id="ARBA00023125"/>
    </source>
</evidence>
<dbReference type="GO" id="GO:0046872">
    <property type="term" value="F:metal ion binding"/>
    <property type="evidence" value="ECO:0007669"/>
    <property type="project" value="UniProtKB-KW"/>
</dbReference>
<dbReference type="GO" id="GO:0000977">
    <property type="term" value="F:RNA polymerase II transcription regulatory region sequence-specific DNA binding"/>
    <property type="evidence" value="ECO:0007669"/>
    <property type="project" value="UniProtKB-ARBA"/>
</dbReference>
<dbReference type="AlphaFoldDB" id="A0A9J2PWD8"/>
<evidence type="ECO:0000256" key="7">
    <source>
        <dbReference type="ARBA" id="ARBA00023155"/>
    </source>
</evidence>
<dbReference type="Pfam" id="PF00412">
    <property type="entry name" value="LIM"/>
    <property type="match status" value="2"/>
</dbReference>
<dbReference type="SUPFAM" id="SSF57716">
    <property type="entry name" value="Glucocorticoid receptor-like (DNA-binding domain)"/>
    <property type="match status" value="2"/>
</dbReference>
<dbReference type="Proteomes" id="UP000036681">
    <property type="component" value="Unplaced"/>
</dbReference>
<evidence type="ECO:0000256" key="11">
    <source>
        <dbReference type="RuleBase" id="RU000682"/>
    </source>
</evidence>
<keyword evidence="8 9" id="KW-0539">Nucleus</keyword>
<dbReference type="InterPro" id="IPR050453">
    <property type="entry name" value="LIM_Homeobox_TF"/>
</dbReference>
<feature type="compositionally biased region" description="Polar residues" evidence="12">
    <location>
        <begin position="448"/>
        <end position="466"/>
    </location>
</feature>
<feature type="DNA-binding region" description="Homeobox" evidence="9">
    <location>
        <begin position="345"/>
        <end position="404"/>
    </location>
</feature>
<dbReference type="SUPFAM" id="SSF46689">
    <property type="entry name" value="Homeodomain-like"/>
    <property type="match status" value="1"/>
</dbReference>
<dbReference type="SMART" id="SM00389">
    <property type="entry name" value="HOX"/>
    <property type="match status" value="1"/>
</dbReference>
<dbReference type="GO" id="GO:0045664">
    <property type="term" value="P:regulation of neuron differentiation"/>
    <property type="evidence" value="ECO:0007669"/>
    <property type="project" value="UniProtKB-ARBA"/>
</dbReference>
<dbReference type="GO" id="GO:0007409">
    <property type="term" value="P:axonogenesis"/>
    <property type="evidence" value="ECO:0007669"/>
    <property type="project" value="UniProtKB-ARBA"/>
</dbReference>
<feature type="region of interest" description="Disordered" evidence="12">
    <location>
        <begin position="260"/>
        <end position="286"/>
    </location>
</feature>
<dbReference type="PROSITE" id="PS50023">
    <property type="entry name" value="LIM_DOMAIN_2"/>
    <property type="match status" value="2"/>
</dbReference>
<evidence type="ECO:0000256" key="2">
    <source>
        <dbReference type="ARBA" id="ARBA00022723"/>
    </source>
</evidence>
<dbReference type="PANTHER" id="PTHR24208">
    <property type="entry name" value="LIM/HOMEOBOX PROTEIN LHX"/>
    <property type="match status" value="1"/>
</dbReference>
<evidence type="ECO:0000256" key="8">
    <source>
        <dbReference type="ARBA" id="ARBA00023242"/>
    </source>
</evidence>
<evidence type="ECO:0000256" key="12">
    <source>
        <dbReference type="SAM" id="MobiDB-lite"/>
    </source>
</evidence>
<dbReference type="GO" id="GO:0005634">
    <property type="term" value="C:nucleus"/>
    <property type="evidence" value="ECO:0007669"/>
    <property type="project" value="UniProtKB-SubCell"/>
</dbReference>
<protein>
    <submittedName>
        <fullName evidence="16">Uncharacterized protein</fullName>
    </submittedName>
</protein>
<dbReference type="InterPro" id="IPR001781">
    <property type="entry name" value="Znf_LIM"/>
</dbReference>
<keyword evidence="15" id="KW-1185">Reference proteome</keyword>
<dbReference type="WBParaSite" id="ALUE_0001360401-mRNA-1">
    <property type="protein sequence ID" value="ALUE_0001360401-mRNA-1"/>
    <property type="gene ID" value="ALUE_0001360401"/>
</dbReference>
<organism evidence="15 16">
    <name type="scientific">Ascaris lumbricoides</name>
    <name type="common">Giant roundworm</name>
    <dbReference type="NCBI Taxonomy" id="6252"/>
    <lineage>
        <taxon>Eukaryota</taxon>
        <taxon>Metazoa</taxon>
        <taxon>Ecdysozoa</taxon>
        <taxon>Nematoda</taxon>
        <taxon>Chromadorea</taxon>
        <taxon>Rhabditida</taxon>
        <taxon>Spirurina</taxon>
        <taxon>Ascaridomorpha</taxon>
        <taxon>Ascaridoidea</taxon>
        <taxon>Ascarididae</taxon>
        <taxon>Ascaris</taxon>
    </lineage>
</organism>
<evidence type="ECO:0000256" key="5">
    <source>
        <dbReference type="ARBA" id="ARBA00023038"/>
    </source>
</evidence>
<evidence type="ECO:0000256" key="1">
    <source>
        <dbReference type="ARBA" id="ARBA00004123"/>
    </source>
</evidence>
<keyword evidence="6 9" id="KW-0238">DNA-binding</keyword>
<dbReference type="FunFam" id="1.10.10.60:FF:000027">
    <property type="entry name" value="LIM/homeobox protein Lhx9"/>
    <property type="match status" value="1"/>
</dbReference>
<proteinExistence type="predicted"/>
<feature type="domain" description="LIM zinc-binding" evidence="13">
    <location>
        <begin position="180"/>
        <end position="242"/>
    </location>
</feature>
<dbReference type="PROSITE" id="PS00478">
    <property type="entry name" value="LIM_DOMAIN_1"/>
    <property type="match status" value="1"/>
</dbReference>
<dbReference type="PROSITE" id="PS50071">
    <property type="entry name" value="HOMEOBOX_2"/>
    <property type="match status" value="1"/>
</dbReference>
<accession>A0A9J2PWD8</accession>
<name>A0A9J2PWD8_ASCLU</name>
<evidence type="ECO:0000313" key="15">
    <source>
        <dbReference type="Proteomes" id="UP000036681"/>
    </source>
</evidence>
<evidence type="ECO:0000259" key="14">
    <source>
        <dbReference type="PROSITE" id="PS50071"/>
    </source>
</evidence>
<feature type="domain" description="Homeobox" evidence="14">
    <location>
        <begin position="343"/>
        <end position="403"/>
    </location>
</feature>
<keyword evidence="3" id="KW-0677">Repeat</keyword>
<dbReference type="Gene3D" id="1.10.10.60">
    <property type="entry name" value="Homeodomain-like"/>
    <property type="match status" value="1"/>
</dbReference>
<dbReference type="GO" id="GO:0045944">
    <property type="term" value="P:positive regulation of transcription by RNA polymerase II"/>
    <property type="evidence" value="ECO:0007669"/>
    <property type="project" value="UniProtKB-ARBA"/>
</dbReference>
<evidence type="ECO:0000256" key="3">
    <source>
        <dbReference type="ARBA" id="ARBA00022737"/>
    </source>
</evidence>
<dbReference type="Gene3D" id="2.10.110.10">
    <property type="entry name" value="Cysteine Rich Protein"/>
    <property type="match status" value="2"/>
</dbReference>
<feature type="region of interest" description="Disordered" evidence="12">
    <location>
        <begin position="403"/>
        <end position="488"/>
    </location>
</feature>
<evidence type="ECO:0000313" key="16">
    <source>
        <dbReference type="WBParaSite" id="ALUE_0001360401-mRNA-1"/>
    </source>
</evidence>
<dbReference type="CDD" id="cd00086">
    <property type="entry name" value="homeodomain"/>
    <property type="match status" value="1"/>
</dbReference>
<feature type="compositionally biased region" description="Polar residues" evidence="12">
    <location>
        <begin position="419"/>
        <end position="428"/>
    </location>
</feature>
<evidence type="ECO:0000256" key="9">
    <source>
        <dbReference type="PROSITE-ProRule" id="PRU00108"/>
    </source>
</evidence>
<feature type="compositionally biased region" description="Basic and acidic residues" evidence="12">
    <location>
        <begin position="467"/>
        <end position="478"/>
    </location>
</feature>
<dbReference type="InterPro" id="IPR009057">
    <property type="entry name" value="Homeodomain-like_sf"/>
</dbReference>
<dbReference type="InterPro" id="IPR001356">
    <property type="entry name" value="HD"/>
</dbReference>
<sequence>MSSTDVSSFGFSNASNICNDAASQVGLQAAPIVPQVGRQMIQLIGQQQRPPLPQAALQASSVTRTFESGELQQPLGDEQKLSALMIYLTSLDENLDPQPLPLSNVSNTNASPVMAPAGECAACLLPIVDQYFLMIGERSWHSECLRCCLCGRTLHTASSCFYKDGLIFCREDYTSKFSKRCERCASVLSYDDVVMRAREAVFHLRCFTCIVCSAPLHPGELFAMGEHGTLYCQGHYEPVNAASSECPLIRTEPTEVRFGRGKTRCRKGKKTSEDGENGSDNIGHYEPVNAASSECPLIRTEPTEVRFGRGKTRCRKGKKTSEDGENGSDNIDYCDDEVLTQSGRSKRMRTSFKHHQLRTMKSYFNLNHNPDAKDLKQLAQRTGLTKRVLQVWFQNARAKFRRNTMQGREGESISPHVSRVSSIPSNEQAAGSGSASLGGGSARTSSSPEEVSQRASSAYEQSSSPTERTDETVMKSEDGAPNVDSPAKTLAEYFESDPALL</sequence>
<dbReference type="SMART" id="SM00132">
    <property type="entry name" value="LIM"/>
    <property type="match status" value="2"/>
</dbReference>
<reference evidence="16" key="1">
    <citation type="submission" date="2023-03" db="UniProtKB">
        <authorList>
            <consortium name="WormBaseParasite"/>
        </authorList>
    </citation>
    <scope>IDENTIFICATION</scope>
</reference>
<dbReference type="GO" id="GO:0000981">
    <property type="term" value="F:DNA-binding transcription factor activity, RNA polymerase II-specific"/>
    <property type="evidence" value="ECO:0007669"/>
    <property type="project" value="InterPro"/>
</dbReference>
<dbReference type="PROSITE" id="PS00027">
    <property type="entry name" value="HOMEOBOX_1"/>
    <property type="match status" value="1"/>
</dbReference>